<reference evidence="1" key="2">
    <citation type="journal article" date="2021" name="PeerJ">
        <title>Extensive microbial diversity within the chicken gut microbiome revealed by metagenomics and culture.</title>
        <authorList>
            <person name="Gilroy R."/>
            <person name="Ravi A."/>
            <person name="Getino M."/>
            <person name="Pursley I."/>
            <person name="Horton D.L."/>
            <person name="Alikhan N.F."/>
            <person name="Baker D."/>
            <person name="Gharbi K."/>
            <person name="Hall N."/>
            <person name="Watson M."/>
            <person name="Adriaenssens E.M."/>
            <person name="Foster-Nyarko E."/>
            <person name="Jarju S."/>
            <person name="Secka A."/>
            <person name="Antonio M."/>
            <person name="Oren A."/>
            <person name="Chaudhuri R.R."/>
            <person name="La Ragione R."/>
            <person name="Hildebrand F."/>
            <person name="Pallen M.J."/>
        </authorList>
    </citation>
    <scope>NUCLEOTIDE SEQUENCE</scope>
    <source>
        <strain evidence="1">ChiSjej4B22-8148</strain>
    </source>
</reference>
<dbReference type="AlphaFoldDB" id="A0A9D1ACC7"/>
<reference evidence="1" key="1">
    <citation type="submission" date="2020-10" db="EMBL/GenBank/DDBJ databases">
        <authorList>
            <person name="Gilroy R."/>
        </authorList>
    </citation>
    <scope>NUCLEOTIDE SEQUENCE</scope>
    <source>
        <strain evidence="1">ChiSjej4B22-8148</strain>
    </source>
</reference>
<dbReference type="InterPro" id="IPR016621">
    <property type="entry name" value="UCP014543"/>
</dbReference>
<proteinExistence type="predicted"/>
<dbReference type="EMBL" id="DVGK01000031">
    <property type="protein sequence ID" value="HIR12772.1"/>
    <property type="molecule type" value="Genomic_DNA"/>
</dbReference>
<evidence type="ECO:0000313" key="1">
    <source>
        <dbReference type="EMBL" id="HIR12772.1"/>
    </source>
</evidence>
<accession>A0A9D1ACC7</accession>
<protein>
    <submittedName>
        <fullName evidence="1">DUF3783 domain-containing protein</fullName>
    </submittedName>
</protein>
<dbReference type="Pfam" id="PF12646">
    <property type="entry name" value="DUF3783"/>
    <property type="match status" value="1"/>
</dbReference>
<sequence length="126" mass="14216">MKETVLYYTPQSFSHTARLKGALVTLGIRIKNISPGQVTQKVGYLAGMDGYQEQPATEPLPILDQEMLVMHQFSSRRIDALLQALRKAGVPRIALKAIVTESNCDWTFYELYEELKKEHEAMSGQS</sequence>
<comment type="caution">
    <text evidence="1">The sequence shown here is derived from an EMBL/GenBank/DDBJ whole genome shotgun (WGS) entry which is preliminary data.</text>
</comment>
<dbReference type="Proteomes" id="UP000886757">
    <property type="component" value="Unassembled WGS sequence"/>
</dbReference>
<organism evidence="1 2">
    <name type="scientific">Candidatus Choladousia intestinavium</name>
    <dbReference type="NCBI Taxonomy" id="2840727"/>
    <lineage>
        <taxon>Bacteria</taxon>
        <taxon>Bacillati</taxon>
        <taxon>Bacillota</taxon>
        <taxon>Clostridia</taxon>
        <taxon>Lachnospirales</taxon>
        <taxon>Lachnospiraceae</taxon>
        <taxon>Lachnospiraceae incertae sedis</taxon>
        <taxon>Candidatus Choladousia</taxon>
    </lineage>
</organism>
<evidence type="ECO:0000313" key="2">
    <source>
        <dbReference type="Proteomes" id="UP000886757"/>
    </source>
</evidence>
<name>A0A9D1ACC7_9FIRM</name>
<gene>
    <name evidence="1" type="ORF">IAB31_02470</name>
</gene>